<dbReference type="GO" id="GO:0000160">
    <property type="term" value="P:phosphorelay signal transduction system"/>
    <property type="evidence" value="ECO:0007669"/>
    <property type="project" value="UniProtKB-KW"/>
</dbReference>
<dbReference type="InterPro" id="IPR050482">
    <property type="entry name" value="Sensor_HK_TwoCompSys"/>
</dbReference>
<proteinExistence type="predicted"/>
<protein>
    <submittedName>
        <fullName evidence="8">Signal transduction histidine kinase</fullName>
    </submittedName>
</protein>
<keyword evidence="5" id="KW-0812">Transmembrane</keyword>
<evidence type="ECO:0000256" key="2">
    <source>
        <dbReference type="ARBA" id="ARBA00022777"/>
    </source>
</evidence>
<keyword evidence="1" id="KW-0808">Transferase</keyword>
<evidence type="ECO:0000256" key="1">
    <source>
        <dbReference type="ARBA" id="ARBA00022679"/>
    </source>
</evidence>
<keyword evidence="2 8" id="KW-0418">Kinase</keyword>
<dbReference type="NCBIfam" id="NF047322">
    <property type="entry name" value="HK_morpho_MacS"/>
    <property type="match status" value="1"/>
</dbReference>
<feature type="compositionally biased region" description="Basic and acidic residues" evidence="4">
    <location>
        <begin position="383"/>
        <end position="392"/>
    </location>
</feature>
<dbReference type="InterPro" id="IPR003594">
    <property type="entry name" value="HATPase_dom"/>
</dbReference>
<dbReference type="OrthoDB" id="5181554at2"/>
<dbReference type="PANTHER" id="PTHR24421:SF61">
    <property type="entry name" value="OXYGEN SENSOR HISTIDINE KINASE NREB"/>
    <property type="match status" value="1"/>
</dbReference>
<keyword evidence="9" id="KW-1185">Reference proteome</keyword>
<organism evidence="8 9">
    <name type="scientific">Tamaricihabitans halophyticus</name>
    <dbReference type="NCBI Taxonomy" id="1262583"/>
    <lineage>
        <taxon>Bacteria</taxon>
        <taxon>Bacillati</taxon>
        <taxon>Actinomycetota</taxon>
        <taxon>Actinomycetes</taxon>
        <taxon>Pseudonocardiales</taxon>
        <taxon>Pseudonocardiaceae</taxon>
        <taxon>Tamaricihabitans</taxon>
    </lineage>
</organism>
<evidence type="ECO:0000259" key="7">
    <source>
        <dbReference type="Pfam" id="PF19354"/>
    </source>
</evidence>
<dbReference type="PANTHER" id="PTHR24421">
    <property type="entry name" value="NITRATE/NITRITE SENSOR PROTEIN NARX-RELATED"/>
    <property type="match status" value="1"/>
</dbReference>
<feature type="transmembrane region" description="Helical" evidence="5">
    <location>
        <begin position="131"/>
        <end position="150"/>
    </location>
</feature>
<name>A0A4R2R3J9_9PSEU</name>
<dbReference type="SUPFAM" id="SSF55874">
    <property type="entry name" value="ATPase domain of HSP90 chaperone/DNA topoisomerase II/histidine kinase"/>
    <property type="match status" value="1"/>
</dbReference>
<accession>A0A4R2R3J9</accession>
<evidence type="ECO:0000313" key="8">
    <source>
        <dbReference type="EMBL" id="TCP57400.1"/>
    </source>
</evidence>
<comment type="caution">
    <text evidence="8">The sequence shown here is derived from an EMBL/GenBank/DDBJ whole genome shotgun (WGS) entry which is preliminary data.</text>
</comment>
<dbReference type="InterPro" id="IPR045975">
    <property type="entry name" value="DUF5931"/>
</dbReference>
<feature type="domain" description="Histidine kinase/HSP90-like ATPase" evidence="6">
    <location>
        <begin position="284"/>
        <end position="379"/>
    </location>
</feature>
<dbReference type="RefSeq" id="WP_132875883.1">
    <property type="nucleotide sequence ID" value="NZ_SLXQ01000001.1"/>
</dbReference>
<feature type="domain" description="DUF5931" evidence="7">
    <location>
        <begin position="16"/>
        <end position="180"/>
    </location>
</feature>
<keyword evidence="5" id="KW-1133">Transmembrane helix</keyword>
<dbReference type="Proteomes" id="UP000294911">
    <property type="component" value="Unassembled WGS sequence"/>
</dbReference>
<keyword evidence="5" id="KW-0472">Membrane</keyword>
<dbReference type="Pfam" id="PF19354">
    <property type="entry name" value="DUF5931"/>
    <property type="match status" value="1"/>
</dbReference>
<dbReference type="CDD" id="cd16917">
    <property type="entry name" value="HATPase_UhpB-NarQ-NarX-like"/>
    <property type="match status" value="1"/>
</dbReference>
<feature type="transmembrane region" description="Helical" evidence="5">
    <location>
        <begin position="156"/>
        <end position="175"/>
    </location>
</feature>
<feature type="region of interest" description="Disordered" evidence="4">
    <location>
        <begin position="361"/>
        <end position="392"/>
    </location>
</feature>
<evidence type="ECO:0000256" key="4">
    <source>
        <dbReference type="SAM" id="MobiDB-lite"/>
    </source>
</evidence>
<reference evidence="8 9" key="1">
    <citation type="submission" date="2019-03" db="EMBL/GenBank/DDBJ databases">
        <title>Genomic Encyclopedia of Type Strains, Phase IV (KMG-IV): sequencing the most valuable type-strain genomes for metagenomic binning, comparative biology and taxonomic classification.</title>
        <authorList>
            <person name="Goeker M."/>
        </authorList>
    </citation>
    <scope>NUCLEOTIDE SEQUENCE [LARGE SCALE GENOMIC DNA]</scope>
    <source>
        <strain evidence="8 9">DSM 45765</strain>
    </source>
</reference>
<feature type="transmembrane region" description="Helical" evidence="5">
    <location>
        <begin position="78"/>
        <end position="98"/>
    </location>
</feature>
<keyword evidence="3" id="KW-0902">Two-component regulatory system</keyword>
<evidence type="ECO:0000259" key="6">
    <source>
        <dbReference type="Pfam" id="PF02518"/>
    </source>
</evidence>
<dbReference type="AlphaFoldDB" id="A0A4R2R3J9"/>
<feature type="transmembrane region" description="Helical" evidence="5">
    <location>
        <begin position="49"/>
        <end position="66"/>
    </location>
</feature>
<evidence type="ECO:0000256" key="3">
    <source>
        <dbReference type="ARBA" id="ARBA00023012"/>
    </source>
</evidence>
<dbReference type="Pfam" id="PF02518">
    <property type="entry name" value="HATPase_c"/>
    <property type="match status" value="1"/>
</dbReference>
<dbReference type="EMBL" id="SLXQ01000001">
    <property type="protein sequence ID" value="TCP57400.1"/>
    <property type="molecule type" value="Genomic_DNA"/>
</dbReference>
<evidence type="ECO:0000256" key="5">
    <source>
        <dbReference type="SAM" id="Phobius"/>
    </source>
</evidence>
<dbReference type="InterPro" id="IPR036890">
    <property type="entry name" value="HATPase_C_sf"/>
</dbReference>
<sequence length="392" mass="41913">MTSKQSRDRILRGDPNTPLWVGMVALRLVTYCFAVVATITHQPDYQRPWLSWVMLGGITAWTAYTVPAYLRGYGRKPAIVYTDVLLTCAMLLTSLWILAPEHYILTPLITTVWASSAPVALAVLRGWPHGFAAGLLVAICTAVARGVINLDVTRDAVLLCGAGLVIGMSSAQARASAEQLRRALRTEAATAERERLARSIHDSVLQVLARVRRRGNELGGDAVELATLAGEQEIALRKLVSSGPQESGPAGETDLGGRLQMLRSPRVQVAVPGAEVLVAEEVASELLAAVGEALTNVANHAGPDAHAWVLLEELPNELVISVRDDGPGIPEGRLQAAEAEGRLGIARSMCGRMSDLGGSVELETTPGEGTEWELRLPRPAGQRRADGKGAKR</sequence>
<dbReference type="GO" id="GO:0016301">
    <property type="term" value="F:kinase activity"/>
    <property type="evidence" value="ECO:0007669"/>
    <property type="project" value="UniProtKB-KW"/>
</dbReference>
<feature type="transmembrane region" description="Helical" evidence="5">
    <location>
        <begin position="20"/>
        <end position="37"/>
    </location>
</feature>
<gene>
    <name evidence="8" type="ORF">EV191_1011355</name>
</gene>
<evidence type="ECO:0000313" key="9">
    <source>
        <dbReference type="Proteomes" id="UP000294911"/>
    </source>
</evidence>
<dbReference type="Gene3D" id="3.30.565.10">
    <property type="entry name" value="Histidine kinase-like ATPase, C-terminal domain"/>
    <property type="match status" value="1"/>
</dbReference>